<keyword evidence="2" id="KW-1185">Reference proteome</keyword>
<reference evidence="1" key="1">
    <citation type="submission" date="2023-04" db="EMBL/GenBank/DDBJ databases">
        <title>A chromosome-level genome assembly of the parasitoid wasp Eretmocerus hayati.</title>
        <authorList>
            <person name="Zhong Y."/>
            <person name="Liu S."/>
            <person name="Liu Y."/>
        </authorList>
    </citation>
    <scope>NUCLEOTIDE SEQUENCE</scope>
    <source>
        <strain evidence="1">ZJU_SS_LIU_2023</strain>
    </source>
</reference>
<evidence type="ECO:0000313" key="1">
    <source>
        <dbReference type="EMBL" id="KAJ8687931.1"/>
    </source>
</evidence>
<dbReference type="EMBL" id="CM056741">
    <property type="protein sequence ID" value="KAJ8687931.1"/>
    <property type="molecule type" value="Genomic_DNA"/>
</dbReference>
<dbReference type="Proteomes" id="UP001239111">
    <property type="component" value="Chromosome 1"/>
</dbReference>
<organism evidence="1 2">
    <name type="scientific">Eretmocerus hayati</name>
    <dbReference type="NCBI Taxonomy" id="131215"/>
    <lineage>
        <taxon>Eukaryota</taxon>
        <taxon>Metazoa</taxon>
        <taxon>Ecdysozoa</taxon>
        <taxon>Arthropoda</taxon>
        <taxon>Hexapoda</taxon>
        <taxon>Insecta</taxon>
        <taxon>Pterygota</taxon>
        <taxon>Neoptera</taxon>
        <taxon>Endopterygota</taxon>
        <taxon>Hymenoptera</taxon>
        <taxon>Apocrita</taxon>
        <taxon>Proctotrupomorpha</taxon>
        <taxon>Chalcidoidea</taxon>
        <taxon>Aphelinidae</taxon>
        <taxon>Aphelininae</taxon>
        <taxon>Eretmocerus</taxon>
    </lineage>
</organism>
<protein>
    <submittedName>
        <fullName evidence="1">Uncharacterized protein</fullName>
    </submittedName>
</protein>
<proteinExistence type="predicted"/>
<name>A0ACC2PYB5_9HYME</name>
<gene>
    <name evidence="1" type="ORF">QAD02_023726</name>
</gene>
<evidence type="ECO:0000313" key="2">
    <source>
        <dbReference type="Proteomes" id="UP001239111"/>
    </source>
</evidence>
<accession>A0ACC2PYB5</accession>
<comment type="caution">
    <text evidence="1">The sequence shown here is derived from an EMBL/GenBank/DDBJ whole genome shotgun (WGS) entry which is preliminary data.</text>
</comment>
<sequence>MMALSVGASHHAWMEWPGQPSTDLIKQLIARGHLWAMKARSLGCLEKFSKADPLVGRNVQRRETNIHPHVVPIIKNPFSNRDSCIDDDHFCIGTLVSFRHVLTAAHCFDTYKNLKDIKILVASPNLETCKEYPAKTLVRYRDWTLWRRKTQKTADDDIAILVLDKKVRETYVEPARLSTINNIDIEGKKVEIVSWGSPRDKRISRTIEIGFVKILTPEECTKEVERASGAEVWIDDTHFCTASRPYLLATHGDSGGPVLYHGMIVGVNKGICPVADPGTTTCIPKAFQVNIHMSVHHHREFISDVIQNWFKKQ</sequence>